<dbReference type="AlphaFoldDB" id="A0AAN8RZB5"/>
<dbReference type="InterPro" id="IPR031099">
    <property type="entry name" value="BRCA1-associated"/>
</dbReference>
<dbReference type="PROSITE" id="PS50172">
    <property type="entry name" value="BRCT"/>
    <property type="match status" value="2"/>
</dbReference>
<feature type="domain" description="BRCT" evidence="6">
    <location>
        <begin position="61"/>
        <end position="154"/>
    </location>
</feature>
<evidence type="ECO:0000313" key="8">
    <source>
        <dbReference type="Proteomes" id="UP001372834"/>
    </source>
</evidence>
<dbReference type="Proteomes" id="UP001372834">
    <property type="component" value="Unassembled WGS sequence"/>
</dbReference>
<sequence>MAARKKELLCSFDDVNGKENKNIYLLIKRDLVRNHNLTELKELLEDATGKYNLVESRERKEKEESLEGIILYKHNLPIEEDKMVNKFVEKFPVQITSSITTRVHPTHIIVSGPQVDLTWGLLSSTVNGCWIVAVQWIKDCLKENSPKSTSSYILTKDQFAGFEKARNNLKFDLPKLFCGCHFYFGGQFDIYTINNVTVGKAELKYFVEKNGGKILKRCPDPESLTLEKTIPYHVDVTGSLKETSHYIIYQTEKWDPIPKYAMSHMKTLPIEWLLASVLKFELIDPKNHTGSYL</sequence>
<reference evidence="7 8" key="1">
    <citation type="submission" date="2023-10" db="EMBL/GenBank/DDBJ databases">
        <title>Genomes of two closely related lineages of the louse Polyplax serrata with different host specificities.</title>
        <authorList>
            <person name="Martinu J."/>
            <person name="Tarabai H."/>
            <person name="Stefka J."/>
            <person name="Hypsa V."/>
        </authorList>
    </citation>
    <scope>NUCLEOTIDE SEQUENCE [LARGE SCALE GENOMIC DNA]</scope>
    <source>
        <strain evidence="7">HR10_N</strain>
    </source>
</reference>
<dbReference type="PANTHER" id="PTHR13763">
    <property type="entry name" value="BREAST CANCER TYPE 1 SUSCEPTIBILITY PROTEIN BRCA1"/>
    <property type="match status" value="1"/>
</dbReference>
<dbReference type="GO" id="GO:0004842">
    <property type="term" value="F:ubiquitin-protein transferase activity"/>
    <property type="evidence" value="ECO:0007669"/>
    <property type="project" value="TreeGrafter"/>
</dbReference>
<dbReference type="GO" id="GO:0031436">
    <property type="term" value="C:BRCA1-BARD1 complex"/>
    <property type="evidence" value="ECO:0007669"/>
    <property type="project" value="TreeGrafter"/>
</dbReference>
<keyword evidence="3" id="KW-0227">DNA damage</keyword>
<dbReference type="InterPro" id="IPR036420">
    <property type="entry name" value="BRCT_dom_sf"/>
</dbReference>
<evidence type="ECO:0000256" key="1">
    <source>
        <dbReference type="ARBA" id="ARBA00004123"/>
    </source>
</evidence>
<name>A0AAN8RZB5_POLSC</name>
<proteinExistence type="predicted"/>
<dbReference type="SUPFAM" id="SSF52113">
    <property type="entry name" value="BRCT domain"/>
    <property type="match status" value="2"/>
</dbReference>
<accession>A0AAN8RZB5</accession>
<gene>
    <name evidence="7" type="ORF">RUM43_012728</name>
</gene>
<evidence type="ECO:0000256" key="2">
    <source>
        <dbReference type="ARBA" id="ARBA00022737"/>
    </source>
</evidence>
<dbReference type="GO" id="GO:0070531">
    <property type="term" value="C:BRCA1-A complex"/>
    <property type="evidence" value="ECO:0007669"/>
    <property type="project" value="TreeGrafter"/>
</dbReference>
<evidence type="ECO:0000256" key="4">
    <source>
        <dbReference type="ARBA" id="ARBA00023204"/>
    </source>
</evidence>
<dbReference type="InterPro" id="IPR001357">
    <property type="entry name" value="BRCT_dom"/>
</dbReference>
<comment type="caution">
    <text evidence="7">The sequence shown here is derived from an EMBL/GenBank/DDBJ whole genome shotgun (WGS) entry which is preliminary data.</text>
</comment>
<keyword evidence="4" id="KW-0234">DNA repair</keyword>
<protein>
    <recommendedName>
        <fullName evidence="6">BRCT domain-containing protein</fullName>
    </recommendedName>
</protein>
<feature type="domain" description="BRCT" evidence="6">
    <location>
        <begin position="172"/>
        <end position="290"/>
    </location>
</feature>
<keyword evidence="2" id="KW-0677">Repeat</keyword>
<dbReference type="EMBL" id="JAWJWE010000006">
    <property type="protein sequence ID" value="KAK6632985.1"/>
    <property type="molecule type" value="Genomic_DNA"/>
</dbReference>
<dbReference type="Gene3D" id="3.40.50.10190">
    <property type="entry name" value="BRCT domain"/>
    <property type="match status" value="2"/>
</dbReference>
<organism evidence="7 8">
    <name type="scientific">Polyplax serrata</name>
    <name type="common">Common mouse louse</name>
    <dbReference type="NCBI Taxonomy" id="468196"/>
    <lineage>
        <taxon>Eukaryota</taxon>
        <taxon>Metazoa</taxon>
        <taxon>Ecdysozoa</taxon>
        <taxon>Arthropoda</taxon>
        <taxon>Hexapoda</taxon>
        <taxon>Insecta</taxon>
        <taxon>Pterygota</taxon>
        <taxon>Neoptera</taxon>
        <taxon>Paraneoptera</taxon>
        <taxon>Psocodea</taxon>
        <taxon>Troctomorpha</taxon>
        <taxon>Phthiraptera</taxon>
        <taxon>Anoplura</taxon>
        <taxon>Polyplacidae</taxon>
        <taxon>Polyplax</taxon>
    </lineage>
</organism>
<keyword evidence="5" id="KW-0539">Nucleus</keyword>
<comment type="subcellular location">
    <subcellularLocation>
        <location evidence="1">Nucleus</location>
    </subcellularLocation>
</comment>
<evidence type="ECO:0000256" key="5">
    <source>
        <dbReference type="ARBA" id="ARBA00023242"/>
    </source>
</evidence>
<evidence type="ECO:0000256" key="3">
    <source>
        <dbReference type="ARBA" id="ARBA00022763"/>
    </source>
</evidence>
<evidence type="ECO:0000259" key="6">
    <source>
        <dbReference type="PROSITE" id="PS50172"/>
    </source>
</evidence>
<evidence type="ECO:0000313" key="7">
    <source>
        <dbReference type="EMBL" id="KAK6632985.1"/>
    </source>
</evidence>
<dbReference type="PANTHER" id="PTHR13763:SF0">
    <property type="entry name" value="BREAST CANCER TYPE 1 SUSCEPTIBILITY PROTEIN"/>
    <property type="match status" value="1"/>
</dbReference>
<dbReference type="GO" id="GO:0000724">
    <property type="term" value="P:double-strand break repair via homologous recombination"/>
    <property type="evidence" value="ECO:0007669"/>
    <property type="project" value="TreeGrafter"/>
</dbReference>
<dbReference type="GO" id="GO:0045944">
    <property type="term" value="P:positive regulation of transcription by RNA polymerase II"/>
    <property type="evidence" value="ECO:0007669"/>
    <property type="project" value="TreeGrafter"/>
</dbReference>